<dbReference type="Gene3D" id="2.30.180.10">
    <property type="entry name" value="FAS1 domain"/>
    <property type="match status" value="1"/>
</dbReference>
<gene>
    <name evidence="2" type="ORF">ASQ42_08710</name>
</gene>
<reference evidence="2 3" key="1">
    <citation type="submission" date="2018-02" db="EMBL/GenBank/DDBJ databases">
        <title>Draft genome sequences of four Parasaccharibacter apium strains isolated from honey bees.</title>
        <authorList>
            <person name="Corby-Harris V.L."/>
            <person name="Anderson K.E."/>
        </authorList>
    </citation>
    <scope>NUCLEOTIDE SEQUENCE [LARGE SCALE GENOMIC DNA]</scope>
    <source>
        <strain evidence="2 3">B8</strain>
    </source>
</reference>
<dbReference type="PROSITE" id="PS51257">
    <property type="entry name" value="PROKAR_LIPOPROTEIN"/>
    <property type="match status" value="1"/>
</dbReference>
<dbReference type="Proteomes" id="UP000237218">
    <property type="component" value="Unassembled WGS sequence"/>
</dbReference>
<sequence length="237" mass="25536">MLSLMRSSFGGQALSVRLGLSCMVLAVLVGCSGHRVVRQDPVDVHGSTHAEALPEAKSIQATYRPAAPDAPPNPQVRYHMPPAFSFEDRPLSDNLASAIELADFEAAVIRAGYWSILEGEKDHTVLAVPNGPFEAFKHEVRPDLMRATGHGYLTGFIGQMILVGHWDMPTIRRKAAKRGGSIQVRTLAGPGYDVILKPTAFGNVEVIGKDGTVTLAGDGYPQSNGVLYMVDSILPYQ</sequence>
<organism evidence="2 3">
    <name type="scientific">Parasaccharibacter apium</name>
    <dbReference type="NCBI Taxonomy" id="1510841"/>
    <lineage>
        <taxon>Bacteria</taxon>
        <taxon>Pseudomonadati</taxon>
        <taxon>Pseudomonadota</taxon>
        <taxon>Alphaproteobacteria</taxon>
        <taxon>Acetobacterales</taxon>
        <taxon>Acetobacteraceae</taxon>
        <taxon>Parasaccharibacter</taxon>
    </lineage>
</organism>
<name>A0ABX4ZKY9_9PROT</name>
<keyword evidence="3" id="KW-1185">Reference proteome</keyword>
<comment type="caution">
    <text evidence="2">The sequence shown here is derived from an EMBL/GenBank/DDBJ whole genome shotgun (WGS) entry which is preliminary data.</text>
</comment>
<dbReference type="InterPro" id="IPR000782">
    <property type="entry name" value="FAS1_domain"/>
</dbReference>
<evidence type="ECO:0000313" key="2">
    <source>
        <dbReference type="EMBL" id="POS61258.1"/>
    </source>
</evidence>
<dbReference type="InterPro" id="IPR036378">
    <property type="entry name" value="FAS1_dom_sf"/>
</dbReference>
<accession>A0ABX4ZKY9</accession>
<dbReference type="EMBL" id="LMYI01000017">
    <property type="protein sequence ID" value="POS61258.1"/>
    <property type="molecule type" value="Genomic_DNA"/>
</dbReference>
<dbReference type="PROSITE" id="PS50213">
    <property type="entry name" value="FAS1"/>
    <property type="match status" value="1"/>
</dbReference>
<evidence type="ECO:0000259" key="1">
    <source>
        <dbReference type="PROSITE" id="PS50213"/>
    </source>
</evidence>
<evidence type="ECO:0000313" key="3">
    <source>
        <dbReference type="Proteomes" id="UP000237218"/>
    </source>
</evidence>
<feature type="domain" description="FAS1" evidence="1">
    <location>
        <begin position="88"/>
        <end position="234"/>
    </location>
</feature>
<dbReference type="SUPFAM" id="SSF82153">
    <property type="entry name" value="FAS1 domain"/>
    <property type="match status" value="1"/>
</dbReference>
<protein>
    <recommendedName>
        <fullName evidence="1">FAS1 domain-containing protein</fullName>
    </recommendedName>
</protein>
<proteinExistence type="predicted"/>